<dbReference type="HOGENOM" id="CLU_021322_3_2_10"/>
<dbReference type="RefSeq" id="WP_007900308.1">
    <property type="nucleotide sequence ID" value="NZ_JH379436.1"/>
</dbReference>
<dbReference type="InterPro" id="IPR051259">
    <property type="entry name" value="rRNA_Methyltransferase"/>
</dbReference>
<dbReference type="Pfam" id="PF22435">
    <property type="entry name" value="MRM3-like_sub_bind"/>
    <property type="match status" value="1"/>
</dbReference>
<dbReference type="PATRIC" id="fig|1002367.3.peg.1372"/>
<dbReference type="Pfam" id="PF00588">
    <property type="entry name" value="SpoU_methylase"/>
    <property type="match status" value="1"/>
</dbReference>
<keyword evidence="3 6" id="KW-0808">Transferase</keyword>
<gene>
    <name evidence="6" type="ORF">HMPREF0673_01693</name>
</gene>
<feature type="domain" description="MRM3-like substrate binding" evidence="5">
    <location>
        <begin position="5"/>
        <end position="91"/>
    </location>
</feature>
<dbReference type="InterPro" id="IPR029064">
    <property type="entry name" value="Ribosomal_eL30-like_sf"/>
</dbReference>
<evidence type="ECO:0000313" key="7">
    <source>
        <dbReference type="Proteomes" id="UP000004407"/>
    </source>
</evidence>
<organism evidence="6 7">
    <name type="scientific">Leyella stercorea DSM 18206</name>
    <dbReference type="NCBI Taxonomy" id="1002367"/>
    <lineage>
        <taxon>Bacteria</taxon>
        <taxon>Pseudomonadati</taxon>
        <taxon>Bacteroidota</taxon>
        <taxon>Bacteroidia</taxon>
        <taxon>Bacteroidales</taxon>
        <taxon>Prevotellaceae</taxon>
        <taxon>Leyella</taxon>
    </lineage>
</organism>
<dbReference type="SUPFAM" id="SSF75217">
    <property type="entry name" value="alpha/beta knot"/>
    <property type="match status" value="1"/>
</dbReference>
<dbReference type="InterPro" id="IPR029028">
    <property type="entry name" value="Alpha/beta_knot_MTases"/>
</dbReference>
<dbReference type="GeneID" id="78337331"/>
<keyword evidence="2 6" id="KW-0489">Methyltransferase</keyword>
<dbReference type="eggNOG" id="COG0566">
    <property type="taxonomic scope" value="Bacteria"/>
</dbReference>
<reference evidence="6 7" key="1">
    <citation type="submission" date="2011-08" db="EMBL/GenBank/DDBJ databases">
        <authorList>
            <person name="Weinstock G."/>
            <person name="Sodergren E."/>
            <person name="Clifton S."/>
            <person name="Fulton L."/>
            <person name="Fulton B."/>
            <person name="Courtney L."/>
            <person name="Fronick C."/>
            <person name="Harrison M."/>
            <person name="Strong C."/>
            <person name="Farmer C."/>
            <person name="Delahaunty K."/>
            <person name="Markovic C."/>
            <person name="Hall O."/>
            <person name="Minx P."/>
            <person name="Tomlinson C."/>
            <person name="Mitreva M."/>
            <person name="Hou S."/>
            <person name="Chen J."/>
            <person name="Wollam A."/>
            <person name="Pepin K.H."/>
            <person name="Johnson M."/>
            <person name="Bhonagiri V."/>
            <person name="Zhang X."/>
            <person name="Suruliraj S."/>
            <person name="Warren W."/>
            <person name="Chinwalla A."/>
            <person name="Mardis E.R."/>
            <person name="Wilson R.K."/>
        </authorList>
    </citation>
    <scope>NUCLEOTIDE SEQUENCE [LARGE SCALE GENOMIC DNA]</scope>
    <source>
        <strain evidence="6 7">DSM 18206</strain>
    </source>
</reference>
<evidence type="ECO:0000256" key="3">
    <source>
        <dbReference type="ARBA" id="ARBA00022679"/>
    </source>
</evidence>
<dbReference type="Proteomes" id="UP000004407">
    <property type="component" value="Unassembled WGS sequence"/>
</dbReference>
<dbReference type="InterPro" id="IPR029026">
    <property type="entry name" value="tRNA_m1G_MTases_N"/>
</dbReference>
<evidence type="ECO:0000259" key="5">
    <source>
        <dbReference type="Pfam" id="PF22435"/>
    </source>
</evidence>
<comment type="similarity">
    <text evidence="1">Belongs to the class IV-like SAM-binding methyltransferase superfamily. RNA methyltransferase TrmH family.</text>
</comment>
<dbReference type="GO" id="GO:0003723">
    <property type="term" value="F:RNA binding"/>
    <property type="evidence" value="ECO:0007669"/>
    <property type="project" value="InterPro"/>
</dbReference>
<dbReference type="PANTHER" id="PTHR43191:SF2">
    <property type="entry name" value="RRNA METHYLTRANSFERASE 3, MITOCHONDRIAL"/>
    <property type="match status" value="1"/>
</dbReference>
<dbReference type="Gene3D" id="3.40.1280.10">
    <property type="match status" value="1"/>
</dbReference>
<dbReference type="SUPFAM" id="SSF55315">
    <property type="entry name" value="L30e-like"/>
    <property type="match status" value="1"/>
</dbReference>
<protein>
    <submittedName>
        <fullName evidence="6">RNA methyltransferase, TrmH family</fullName>
    </submittedName>
</protein>
<proteinExistence type="inferred from homology"/>
<dbReference type="InterPro" id="IPR001537">
    <property type="entry name" value="SpoU_MeTrfase"/>
</dbReference>
<dbReference type="PANTHER" id="PTHR43191">
    <property type="entry name" value="RRNA METHYLTRANSFERASE 3"/>
    <property type="match status" value="1"/>
</dbReference>
<comment type="caution">
    <text evidence="6">The sequence shown here is derived from an EMBL/GenBank/DDBJ whole genome shotgun (WGS) entry which is preliminary data.</text>
</comment>
<evidence type="ECO:0000259" key="4">
    <source>
        <dbReference type="Pfam" id="PF00588"/>
    </source>
</evidence>
<dbReference type="AlphaFoldDB" id="G6AYI3"/>
<sequence>MLSKNKIKYLHSLNTKKSRDVEGVFVAEGPKVVGDIFASHPSNLTLLVATSEWLNGDGKKVSASANCEIIEVTTEELAKASFLCHPQQVLGVFKKLKTPVDTTMLTSKLTIALDGVQDPGNLGTIIRIADWFGIENIICSHDTADVYNPKVVQATMGSIARVNVAYMYLSELFNSLPANFPIYGTLLEGENLYEQELSDTGLIVMGNEGKGISPAIRQLINRALRIPNYPKGRETADSLNVAIATSIVCAEFRRRL</sequence>
<dbReference type="Gene3D" id="3.30.1330.30">
    <property type="match status" value="1"/>
</dbReference>
<evidence type="ECO:0000256" key="2">
    <source>
        <dbReference type="ARBA" id="ARBA00022603"/>
    </source>
</evidence>
<evidence type="ECO:0000313" key="6">
    <source>
        <dbReference type="EMBL" id="EHJ39430.1"/>
    </source>
</evidence>
<feature type="domain" description="tRNA/rRNA methyltransferase SpoU type" evidence="4">
    <location>
        <begin position="109"/>
        <end position="249"/>
    </location>
</feature>
<name>G6AYI3_9BACT</name>
<accession>G6AYI3</accession>
<dbReference type="EMBL" id="AFZZ01000147">
    <property type="protein sequence ID" value="EHJ39430.1"/>
    <property type="molecule type" value="Genomic_DNA"/>
</dbReference>
<evidence type="ECO:0000256" key="1">
    <source>
        <dbReference type="ARBA" id="ARBA00007228"/>
    </source>
</evidence>
<dbReference type="CDD" id="cd18109">
    <property type="entry name" value="SpoU-like_RNA-MTase"/>
    <property type="match status" value="1"/>
</dbReference>
<dbReference type="InterPro" id="IPR053888">
    <property type="entry name" value="MRM3-like_sub_bind"/>
</dbReference>
<dbReference type="GO" id="GO:0032259">
    <property type="term" value="P:methylation"/>
    <property type="evidence" value="ECO:0007669"/>
    <property type="project" value="UniProtKB-KW"/>
</dbReference>
<dbReference type="GO" id="GO:0008173">
    <property type="term" value="F:RNA methyltransferase activity"/>
    <property type="evidence" value="ECO:0007669"/>
    <property type="project" value="InterPro"/>
</dbReference>
<dbReference type="GO" id="GO:0006396">
    <property type="term" value="P:RNA processing"/>
    <property type="evidence" value="ECO:0007669"/>
    <property type="project" value="InterPro"/>
</dbReference>